<gene>
    <name evidence="1" type="ORF">CUNI_LOCUS15317</name>
</gene>
<evidence type="ECO:0000313" key="2">
    <source>
        <dbReference type="Proteomes" id="UP000678393"/>
    </source>
</evidence>
<reference evidence="1" key="1">
    <citation type="submission" date="2021-04" db="EMBL/GenBank/DDBJ databases">
        <authorList>
            <consortium name="Molecular Ecology Group"/>
        </authorList>
    </citation>
    <scope>NUCLEOTIDE SEQUENCE</scope>
</reference>
<keyword evidence="2" id="KW-1185">Reference proteome</keyword>
<dbReference type="EMBL" id="CAJHNH020003668">
    <property type="protein sequence ID" value="CAG5129759.1"/>
    <property type="molecule type" value="Genomic_DNA"/>
</dbReference>
<organism evidence="1 2">
    <name type="scientific">Candidula unifasciata</name>
    <dbReference type="NCBI Taxonomy" id="100452"/>
    <lineage>
        <taxon>Eukaryota</taxon>
        <taxon>Metazoa</taxon>
        <taxon>Spiralia</taxon>
        <taxon>Lophotrochozoa</taxon>
        <taxon>Mollusca</taxon>
        <taxon>Gastropoda</taxon>
        <taxon>Heterobranchia</taxon>
        <taxon>Euthyneura</taxon>
        <taxon>Panpulmonata</taxon>
        <taxon>Eupulmonata</taxon>
        <taxon>Stylommatophora</taxon>
        <taxon>Helicina</taxon>
        <taxon>Helicoidea</taxon>
        <taxon>Geomitridae</taxon>
        <taxon>Candidula</taxon>
    </lineage>
</organism>
<dbReference type="InterPro" id="IPR015422">
    <property type="entry name" value="PyrdxlP-dep_Trfase_small"/>
</dbReference>
<dbReference type="Gene3D" id="3.90.1150.10">
    <property type="entry name" value="Aspartate Aminotransferase, domain 1"/>
    <property type="match status" value="1"/>
</dbReference>
<dbReference type="OrthoDB" id="10254570at2759"/>
<comment type="caution">
    <text evidence="1">The sequence shown here is derived from an EMBL/GenBank/DDBJ whole genome shotgun (WGS) entry which is preliminary data.</text>
</comment>
<feature type="non-terminal residue" evidence="1">
    <location>
        <position position="1"/>
    </location>
</feature>
<evidence type="ECO:0000313" key="1">
    <source>
        <dbReference type="EMBL" id="CAG5129759.1"/>
    </source>
</evidence>
<protein>
    <submittedName>
        <fullName evidence="1">Uncharacterized protein</fullName>
    </submittedName>
</protein>
<accession>A0A8S3ZK75</accession>
<dbReference type="Proteomes" id="UP000678393">
    <property type="component" value="Unassembled WGS sequence"/>
</dbReference>
<name>A0A8S3ZK75_9EUPU</name>
<sequence length="163" mass="18217">MADEEEGTCLPACWACAPVLVAVDGTKALLNRLCDGLEPWKILVYSSGTTLVVLYLKDFLFQEDETLTSRVKRQFFSLVKRIPAVKRQIEADMEKTTSTIEAAMIKNVKGEYVCKLPAKGLSENVLLEELAKYKSMTNDDWRKGLVSGTVYNGDDKLTELMAK</sequence>
<proteinExistence type="predicted"/>
<dbReference type="AlphaFoldDB" id="A0A8S3ZK75"/>